<organism evidence="2 3">
    <name type="scientific">Paenibacillus favisporus</name>
    <dbReference type="NCBI Taxonomy" id="221028"/>
    <lineage>
        <taxon>Bacteria</taxon>
        <taxon>Bacillati</taxon>
        <taxon>Bacillota</taxon>
        <taxon>Bacilli</taxon>
        <taxon>Bacillales</taxon>
        <taxon>Paenibacillaceae</taxon>
        <taxon>Paenibacillus</taxon>
    </lineage>
</organism>
<keyword evidence="1" id="KW-1133">Transmembrane helix</keyword>
<feature type="transmembrane region" description="Helical" evidence="1">
    <location>
        <begin position="392"/>
        <end position="416"/>
    </location>
</feature>
<evidence type="ECO:0000313" key="3">
    <source>
        <dbReference type="Proteomes" id="UP001549098"/>
    </source>
</evidence>
<evidence type="ECO:0000313" key="2">
    <source>
        <dbReference type="EMBL" id="MET3545322.1"/>
    </source>
</evidence>
<feature type="transmembrane region" description="Helical" evidence="1">
    <location>
        <begin position="428"/>
        <end position="446"/>
    </location>
</feature>
<name>A0ABV2F0M0_9BACL</name>
<feature type="transmembrane region" description="Helical" evidence="1">
    <location>
        <begin position="277"/>
        <end position="293"/>
    </location>
</feature>
<protein>
    <recommendedName>
        <fullName evidence="4">O-antigen polysaccharide polymerase Wzy</fullName>
    </recommendedName>
</protein>
<keyword evidence="3" id="KW-1185">Reference proteome</keyword>
<dbReference type="EMBL" id="JBEPLV010000002">
    <property type="protein sequence ID" value="MET3545322.1"/>
    <property type="molecule type" value="Genomic_DNA"/>
</dbReference>
<reference evidence="2 3" key="1">
    <citation type="submission" date="2024-06" db="EMBL/GenBank/DDBJ databases">
        <title>Genomic Encyclopedia of Type Strains, Phase IV (KMG-IV): sequencing the most valuable type-strain genomes for metagenomic binning, comparative biology and taxonomic classification.</title>
        <authorList>
            <person name="Goeker M."/>
        </authorList>
    </citation>
    <scope>NUCLEOTIDE SEQUENCE [LARGE SCALE GENOMIC DNA]</scope>
    <source>
        <strain evidence="2 3">DSM 17253</strain>
    </source>
</reference>
<proteinExistence type="predicted"/>
<feature type="transmembrane region" description="Helical" evidence="1">
    <location>
        <begin position="82"/>
        <end position="100"/>
    </location>
</feature>
<feature type="transmembrane region" description="Helical" evidence="1">
    <location>
        <begin position="206"/>
        <end position="225"/>
    </location>
</feature>
<evidence type="ECO:0000256" key="1">
    <source>
        <dbReference type="SAM" id="Phobius"/>
    </source>
</evidence>
<feature type="transmembrane region" description="Helical" evidence="1">
    <location>
        <begin position="168"/>
        <end position="186"/>
    </location>
</feature>
<evidence type="ECO:0008006" key="4">
    <source>
        <dbReference type="Google" id="ProtNLM"/>
    </source>
</evidence>
<feature type="transmembrane region" description="Helical" evidence="1">
    <location>
        <begin position="232"/>
        <end position="257"/>
    </location>
</feature>
<feature type="transmembrane region" description="Helical" evidence="1">
    <location>
        <begin position="452"/>
        <end position="471"/>
    </location>
</feature>
<keyword evidence="1" id="KW-0472">Membrane</keyword>
<dbReference type="Proteomes" id="UP001549098">
    <property type="component" value="Unassembled WGS sequence"/>
</dbReference>
<comment type="caution">
    <text evidence="2">The sequence shown here is derived from an EMBL/GenBank/DDBJ whole genome shotgun (WGS) entry which is preliminary data.</text>
</comment>
<gene>
    <name evidence="2" type="ORF">ABID47_001933</name>
</gene>
<keyword evidence="1" id="KW-0812">Transmembrane</keyword>
<accession>A0ABV2F0M0</accession>
<feature type="transmembrane region" description="Helical" evidence="1">
    <location>
        <begin position="55"/>
        <end position="73"/>
    </location>
</feature>
<sequence length="484" mass="56416">MRIPMFIETTETTYRYPKISISKPQVRGIYLTSMFLVIILTMIGLHFKLYLKTDLSMIYVLYILLGVSNIMVTSRGITWDKIVGWSFFVYSIGTPLYLLTNGGLERFLGTKIYFDEVYSYVTVSESLYYNILFICSFYFAYFLSPDKAKEYSKSQNATNKFNYFHSKLFIHYWLLASAGLFLLGIYKINYMNAIVSGYSLKNPGYVYLFTAVFAINISILILLRMTNFQKKYLVIAAFFHLLLFPLGIRQLTFTFIIQLIMLYKLTHYQFRLRTRDIVIGLTGLVFFGFIGMFRSGGEQTFSFLSLIKSPLRFFFYETTFNYVSFLKCLNLFKEYSINFLYGKTMLDPIIEMIPSFLLNDKNSYQFFEQFIARYSSIENMKPVGTAHLLTELFVNGGIFFIFIFSMVLGFMSKFLNRSMWKAIHTNHFIGQILFSSIIPFVIIQLNRGGISVLIKLSFQFAILPIIIIYLFRKRTGSTKAKNIG</sequence>
<feature type="transmembrane region" description="Helical" evidence="1">
    <location>
        <begin position="127"/>
        <end position="144"/>
    </location>
</feature>
<feature type="transmembrane region" description="Helical" evidence="1">
    <location>
        <begin position="28"/>
        <end position="49"/>
    </location>
</feature>